<comment type="caution">
    <text evidence="3">The sequence shown here is derived from an EMBL/GenBank/DDBJ whole genome shotgun (WGS) entry which is preliminary data.</text>
</comment>
<keyword evidence="2" id="KW-1133">Transmembrane helix</keyword>
<proteinExistence type="predicted"/>
<reference evidence="3 4" key="1">
    <citation type="submission" date="2018-04" db="EMBL/GenBank/DDBJ databases">
        <title>The genome of golden apple snail Pomacea canaliculata provides insight into stress tolerance and invasive adaptation.</title>
        <authorList>
            <person name="Liu C."/>
            <person name="Liu B."/>
            <person name="Ren Y."/>
            <person name="Zhang Y."/>
            <person name="Wang H."/>
            <person name="Li S."/>
            <person name="Jiang F."/>
            <person name="Yin L."/>
            <person name="Zhang G."/>
            <person name="Qian W."/>
            <person name="Fan W."/>
        </authorList>
    </citation>
    <scope>NUCLEOTIDE SEQUENCE [LARGE SCALE GENOMIC DNA]</scope>
    <source>
        <strain evidence="3">SZHN2017</strain>
        <tissue evidence="3">Muscle</tissue>
    </source>
</reference>
<feature type="transmembrane region" description="Helical" evidence="2">
    <location>
        <begin position="90"/>
        <end position="114"/>
    </location>
</feature>
<dbReference type="GO" id="GO:0035269">
    <property type="term" value="P:protein O-linked glycosylation via mannose"/>
    <property type="evidence" value="ECO:0007669"/>
    <property type="project" value="TreeGrafter"/>
</dbReference>
<dbReference type="EMBL" id="PZQS01000006">
    <property type="protein sequence ID" value="PVD28877.1"/>
    <property type="molecule type" value="Genomic_DNA"/>
</dbReference>
<feature type="repeat" description="TPR" evidence="1">
    <location>
        <begin position="299"/>
        <end position="332"/>
    </location>
</feature>
<keyword evidence="1" id="KW-0802">TPR repeat</keyword>
<dbReference type="SUPFAM" id="SSF48452">
    <property type="entry name" value="TPR-like"/>
    <property type="match status" value="1"/>
</dbReference>
<dbReference type="Pfam" id="PF14559">
    <property type="entry name" value="TPR_19"/>
    <property type="match status" value="1"/>
</dbReference>
<dbReference type="OrthoDB" id="19588at2759"/>
<evidence type="ECO:0000313" key="3">
    <source>
        <dbReference type="EMBL" id="PVD28877.1"/>
    </source>
</evidence>
<dbReference type="PANTHER" id="PTHR44216">
    <property type="entry name" value="PROTEIN O-MANNOSYL-TRANSFERASE TMTC2"/>
    <property type="match status" value="1"/>
</dbReference>
<dbReference type="GO" id="GO:0000030">
    <property type="term" value="F:mannosyltransferase activity"/>
    <property type="evidence" value="ECO:0007669"/>
    <property type="project" value="TreeGrafter"/>
</dbReference>
<dbReference type="GO" id="GO:0005789">
    <property type="term" value="C:endoplasmic reticulum membrane"/>
    <property type="evidence" value="ECO:0007669"/>
    <property type="project" value="TreeGrafter"/>
</dbReference>
<dbReference type="InterPro" id="IPR052384">
    <property type="entry name" value="TMTC_O-mannosyltransferase"/>
</dbReference>
<gene>
    <name evidence="3" type="ORF">C0Q70_11472</name>
</gene>
<feature type="transmembrane region" description="Helical" evidence="2">
    <location>
        <begin position="120"/>
        <end position="140"/>
    </location>
</feature>
<feature type="repeat" description="TPR" evidence="1">
    <location>
        <begin position="401"/>
        <end position="434"/>
    </location>
</feature>
<keyword evidence="2" id="KW-0812">Transmembrane</keyword>
<dbReference type="InterPro" id="IPR011990">
    <property type="entry name" value="TPR-like_helical_dom_sf"/>
</dbReference>
<feature type="transmembrane region" description="Helical" evidence="2">
    <location>
        <begin position="152"/>
        <end position="169"/>
    </location>
</feature>
<protein>
    <submittedName>
        <fullName evidence="3">Uncharacterized protein</fullName>
    </submittedName>
</protein>
<evidence type="ECO:0000256" key="1">
    <source>
        <dbReference type="PROSITE-ProRule" id="PRU00339"/>
    </source>
</evidence>
<dbReference type="SMART" id="SM00028">
    <property type="entry name" value="TPR"/>
    <property type="match status" value="7"/>
</dbReference>
<dbReference type="Gene3D" id="1.25.40.10">
    <property type="entry name" value="Tetratricopeptide repeat domain"/>
    <property type="match status" value="2"/>
</dbReference>
<keyword evidence="4" id="KW-1185">Reference proteome</keyword>
<organism evidence="3 4">
    <name type="scientific">Pomacea canaliculata</name>
    <name type="common">Golden apple snail</name>
    <dbReference type="NCBI Taxonomy" id="400727"/>
    <lineage>
        <taxon>Eukaryota</taxon>
        <taxon>Metazoa</taxon>
        <taxon>Spiralia</taxon>
        <taxon>Lophotrochozoa</taxon>
        <taxon>Mollusca</taxon>
        <taxon>Gastropoda</taxon>
        <taxon>Caenogastropoda</taxon>
        <taxon>Architaenioglossa</taxon>
        <taxon>Ampullarioidea</taxon>
        <taxon>Ampullariidae</taxon>
        <taxon>Pomacea</taxon>
    </lineage>
</organism>
<evidence type="ECO:0000313" key="4">
    <source>
        <dbReference type="Proteomes" id="UP000245119"/>
    </source>
</evidence>
<dbReference type="PROSITE" id="PS50005">
    <property type="entry name" value="TPR"/>
    <property type="match status" value="4"/>
</dbReference>
<dbReference type="STRING" id="400727.A0A2T7P633"/>
<feature type="repeat" description="TPR" evidence="1">
    <location>
        <begin position="228"/>
        <end position="261"/>
    </location>
</feature>
<dbReference type="PANTHER" id="PTHR44216:SF3">
    <property type="entry name" value="PROTEIN O-MANNOSYL-TRANSFERASE TMTC2"/>
    <property type="match status" value="1"/>
</dbReference>
<name>A0A2T7P633_POMCA</name>
<accession>A0A2T7P633</accession>
<evidence type="ECO:0000256" key="2">
    <source>
        <dbReference type="SAM" id="Phobius"/>
    </source>
</evidence>
<dbReference type="Pfam" id="PF13432">
    <property type="entry name" value="TPR_16"/>
    <property type="match status" value="1"/>
</dbReference>
<sequence>MYACLVLAARHVLRALDNERVALDSSRKLGNKVVVANGNGVNGHRGSPLRTSSTQCSIGQNGRDVHANGRTKECRRPFPHSSLHGKSLDVLVLSLALVVFPFIPASNLFFYVGFVLAERILYIPSAGLCLLVAHGARLMWLAARSTWQKKGIVGCVVVLLILFSLRTWLRNQDWLSEERLYTAVAHLNLGILTAQSGDVQTAAKIYRHCADLDTSGLKDPRLHESTKVSCLYNLARLLAEHNMLQDSLRVYEEALERRPSHYPAQSIQNMLGELYMKMNNDKMAEHWYREALKSKPDHIPAHLTLARLFMHRGHDEEALRWFDKARALDPTDGMVDHHHAQLHAARGRHAEAAELYRQALRKKPDEFDIVFNAANTFRQINDRQMSEQLYLKATQLRPQEATAHMNLGAILHMNGRLAEAEASYLKALALKPSDSITLDNLAKLRNLMASKGAR</sequence>
<dbReference type="Proteomes" id="UP000245119">
    <property type="component" value="Linkage Group LG6"/>
</dbReference>
<keyword evidence="2" id="KW-0472">Membrane</keyword>
<dbReference type="Pfam" id="PF13176">
    <property type="entry name" value="TPR_7"/>
    <property type="match status" value="1"/>
</dbReference>
<dbReference type="InterPro" id="IPR019734">
    <property type="entry name" value="TPR_rpt"/>
</dbReference>
<feature type="repeat" description="TPR" evidence="1">
    <location>
        <begin position="265"/>
        <end position="298"/>
    </location>
</feature>
<dbReference type="AlphaFoldDB" id="A0A2T7P633"/>